<comment type="catalytic activity">
    <reaction evidence="4 5">
        <text>L-arginine + H(+) = agmatine + CO2</text>
        <dbReference type="Rhea" id="RHEA:17641"/>
        <dbReference type="ChEBI" id="CHEBI:15378"/>
        <dbReference type="ChEBI" id="CHEBI:16526"/>
        <dbReference type="ChEBI" id="CHEBI:32682"/>
        <dbReference type="ChEBI" id="CHEBI:58145"/>
        <dbReference type="EC" id="4.1.1.19"/>
    </reaction>
</comment>
<dbReference type="PROSITE" id="PS00878">
    <property type="entry name" value="ODR_DC_2_1"/>
    <property type="match status" value="1"/>
</dbReference>
<gene>
    <name evidence="7" type="ORF">CCAM_LOCUS7630</name>
</gene>
<reference evidence="7 8" key="1">
    <citation type="submission" date="2018-04" db="EMBL/GenBank/DDBJ databases">
        <authorList>
            <person name="Vogel A."/>
        </authorList>
    </citation>
    <scope>NUCLEOTIDE SEQUENCE [LARGE SCALE GENOMIC DNA]</scope>
</reference>
<dbReference type="GO" id="GO:0008295">
    <property type="term" value="P:spermidine biosynthetic process"/>
    <property type="evidence" value="ECO:0007669"/>
    <property type="project" value="UniProtKB-KW"/>
</dbReference>
<dbReference type="OrthoDB" id="1710539at2759"/>
<dbReference type="InterPro" id="IPR029066">
    <property type="entry name" value="PLP-binding_barrel"/>
</dbReference>
<dbReference type="PRINTS" id="PR01180">
    <property type="entry name" value="ARGDCRBXLASE"/>
</dbReference>
<comment type="similarity">
    <text evidence="5">Belongs to the Orn/Lys/Arg decarboxylase class-II family. SpeA subfamily.</text>
</comment>
<evidence type="ECO:0000313" key="7">
    <source>
        <dbReference type="EMBL" id="VFQ65854.1"/>
    </source>
</evidence>
<evidence type="ECO:0000256" key="2">
    <source>
        <dbReference type="ARBA" id="ARBA00004773"/>
    </source>
</evidence>
<keyword evidence="5" id="KW-0460">Magnesium</keyword>
<evidence type="ECO:0000256" key="4">
    <source>
        <dbReference type="ARBA" id="ARBA00049309"/>
    </source>
</evidence>
<keyword evidence="8" id="KW-1185">Reference proteome</keyword>
<dbReference type="GO" id="GO:0008792">
    <property type="term" value="F:arginine decarboxylase activity"/>
    <property type="evidence" value="ECO:0007669"/>
    <property type="project" value="UniProtKB-EC"/>
</dbReference>
<sequence>MPVPYSEAAFASPPASVKWSPAQSSELYRIDGWGAPYLTVNSSGSICVRPHGTDTVSHQEIDLLEVLNKVSDLGLPLPVTVRFPDVLKNRLESLQSAFDAAVHSQGYTSHYQGVYPVKCNQDKFVVDDIVKFGSKFRFGLESGSKPELLLAMTSLCKGSPEAFFICNGYKDEQYISLALVARKLRFNAVIVLEKEEEIDLVIRISRRIFRRRRCSPTAFLRPLIFTAN</sequence>
<name>A0A484KPF8_9ASTE</name>
<dbReference type="PANTHER" id="PTHR43295">
    <property type="entry name" value="ARGININE DECARBOXYLASE"/>
    <property type="match status" value="1"/>
</dbReference>
<protein>
    <recommendedName>
        <fullName evidence="5">Arginine decarboxylase</fullName>
        <ecNumber evidence="5">4.1.1.19</ecNumber>
    </recommendedName>
</protein>
<organism evidence="7 8">
    <name type="scientific">Cuscuta campestris</name>
    <dbReference type="NCBI Taxonomy" id="132261"/>
    <lineage>
        <taxon>Eukaryota</taxon>
        <taxon>Viridiplantae</taxon>
        <taxon>Streptophyta</taxon>
        <taxon>Embryophyta</taxon>
        <taxon>Tracheophyta</taxon>
        <taxon>Spermatophyta</taxon>
        <taxon>Magnoliopsida</taxon>
        <taxon>eudicotyledons</taxon>
        <taxon>Gunneridae</taxon>
        <taxon>Pentapetalae</taxon>
        <taxon>asterids</taxon>
        <taxon>lamiids</taxon>
        <taxon>Solanales</taxon>
        <taxon>Convolvulaceae</taxon>
        <taxon>Cuscuteae</taxon>
        <taxon>Cuscuta</taxon>
        <taxon>Cuscuta subgen. Grammica</taxon>
        <taxon>Cuscuta sect. Cleistogrammica</taxon>
    </lineage>
</organism>
<accession>A0A484KPF8</accession>
<evidence type="ECO:0000256" key="1">
    <source>
        <dbReference type="ARBA" id="ARBA00001933"/>
    </source>
</evidence>
<dbReference type="InterPro" id="IPR000183">
    <property type="entry name" value="Orn/DAP/Arg_de-COase"/>
</dbReference>
<keyword evidence="5" id="KW-0210">Decarboxylase</keyword>
<dbReference type="EC" id="4.1.1.19" evidence="5"/>
<dbReference type="EMBL" id="OOIL02000495">
    <property type="protein sequence ID" value="VFQ65854.1"/>
    <property type="molecule type" value="Genomic_DNA"/>
</dbReference>
<dbReference type="AlphaFoldDB" id="A0A484KPF8"/>
<dbReference type="GO" id="GO:0006527">
    <property type="term" value="P:L-arginine catabolic process"/>
    <property type="evidence" value="ECO:0007669"/>
    <property type="project" value="InterPro"/>
</dbReference>
<dbReference type="InterPro" id="IPR002985">
    <property type="entry name" value="Arg_decrbxlase"/>
</dbReference>
<dbReference type="SUPFAM" id="SSF51419">
    <property type="entry name" value="PLP-binding barrel"/>
    <property type="match status" value="1"/>
</dbReference>
<dbReference type="Proteomes" id="UP000595140">
    <property type="component" value="Unassembled WGS sequence"/>
</dbReference>
<dbReference type="Pfam" id="PF02784">
    <property type="entry name" value="Orn_Arg_deC_N"/>
    <property type="match status" value="1"/>
</dbReference>
<comment type="cofactor">
    <cofactor evidence="1 5">
        <name>pyridoxal 5'-phosphate</name>
        <dbReference type="ChEBI" id="CHEBI:597326"/>
    </cofactor>
</comment>
<evidence type="ECO:0000256" key="3">
    <source>
        <dbReference type="ARBA" id="ARBA00022898"/>
    </source>
</evidence>
<dbReference type="UniPathway" id="UPA00186">
    <property type="reaction ID" value="UER00284"/>
</dbReference>
<dbReference type="PANTHER" id="PTHR43295:SF1">
    <property type="entry name" value="ARGININE DECARBOXYLASE 1, CHLOROPLASTIC-RELATED"/>
    <property type="match status" value="1"/>
</dbReference>
<keyword evidence="5" id="KW-0456">Lyase</keyword>
<evidence type="ECO:0000256" key="5">
    <source>
        <dbReference type="RuleBase" id="RU003740"/>
    </source>
</evidence>
<keyword evidence="5" id="KW-0745">Spermidine biosynthesis</keyword>
<dbReference type="Gene3D" id="3.20.20.10">
    <property type="entry name" value="Alanine racemase"/>
    <property type="match status" value="1"/>
</dbReference>
<comment type="pathway">
    <text evidence="2 5">Amine and polyamine biosynthesis; agmatine biosynthesis; agmatine from L-arginine: step 1/1.</text>
</comment>
<dbReference type="InterPro" id="IPR022653">
    <property type="entry name" value="De-COase2_pyr-phos_BS"/>
</dbReference>
<comment type="cofactor">
    <cofactor evidence="5">
        <name>Mg(2+)</name>
        <dbReference type="ChEBI" id="CHEBI:18420"/>
    </cofactor>
</comment>
<evidence type="ECO:0000313" key="8">
    <source>
        <dbReference type="Proteomes" id="UP000595140"/>
    </source>
</evidence>
<dbReference type="InterPro" id="IPR022644">
    <property type="entry name" value="De-COase2_N"/>
</dbReference>
<proteinExistence type="inferred from homology"/>
<dbReference type="PRINTS" id="PR01179">
    <property type="entry name" value="ODADCRBXLASE"/>
</dbReference>
<keyword evidence="3 5" id="KW-0663">Pyridoxal phosphate</keyword>
<feature type="domain" description="Orn/DAP/Arg decarboxylase 2 N-terminal" evidence="6">
    <location>
        <begin position="106"/>
        <end position="205"/>
    </location>
</feature>
<evidence type="ECO:0000259" key="6">
    <source>
        <dbReference type="Pfam" id="PF02784"/>
    </source>
</evidence>